<accession>A0ACC2T4V1</accession>
<protein>
    <submittedName>
        <fullName evidence="1">Enhancer of polycomb-like protein 1</fullName>
    </submittedName>
</protein>
<sequence>MATYGSRMSFRSRKVDNKKLLLILRDSDAPDIDSIASQRSSVQIETGVEKEEEEEHHLQIAILASQAAYTGGNVTSKYIPTPDASKIIEDYNTLYPADFKQPSALISYDDIYEDSIGTTYCLDEVDQELLRSVNDPALKKLRETRFEEIMSLLEEAAADGRINIKDEKSTVPIDIQTSLKTLNPKSKSLDCHINFVFKHWLKRRRDKPSGEPIMPRLRIDRSTKAGNDPFYASSGGR</sequence>
<dbReference type="Proteomes" id="UP001165960">
    <property type="component" value="Unassembled WGS sequence"/>
</dbReference>
<evidence type="ECO:0000313" key="2">
    <source>
        <dbReference type="Proteomes" id="UP001165960"/>
    </source>
</evidence>
<keyword evidence="2" id="KW-1185">Reference proteome</keyword>
<evidence type="ECO:0000313" key="1">
    <source>
        <dbReference type="EMBL" id="KAJ9069582.1"/>
    </source>
</evidence>
<name>A0ACC2T4V1_9FUNG</name>
<gene>
    <name evidence="1" type="primary">EPL1_2</name>
    <name evidence="1" type="ORF">DSO57_1017049</name>
</gene>
<dbReference type="EMBL" id="QTSX02003621">
    <property type="protein sequence ID" value="KAJ9069582.1"/>
    <property type="molecule type" value="Genomic_DNA"/>
</dbReference>
<organism evidence="1 2">
    <name type="scientific">Entomophthora muscae</name>
    <dbReference type="NCBI Taxonomy" id="34485"/>
    <lineage>
        <taxon>Eukaryota</taxon>
        <taxon>Fungi</taxon>
        <taxon>Fungi incertae sedis</taxon>
        <taxon>Zoopagomycota</taxon>
        <taxon>Entomophthoromycotina</taxon>
        <taxon>Entomophthoromycetes</taxon>
        <taxon>Entomophthorales</taxon>
        <taxon>Entomophthoraceae</taxon>
        <taxon>Entomophthora</taxon>
    </lineage>
</organism>
<comment type="caution">
    <text evidence="1">The sequence shown here is derived from an EMBL/GenBank/DDBJ whole genome shotgun (WGS) entry which is preliminary data.</text>
</comment>
<proteinExistence type="predicted"/>
<reference evidence="1" key="1">
    <citation type="submission" date="2022-04" db="EMBL/GenBank/DDBJ databases">
        <title>Genome of the entomopathogenic fungus Entomophthora muscae.</title>
        <authorList>
            <person name="Elya C."/>
            <person name="Lovett B.R."/>
            <person name="Lee E."/>
            <person name="Macias A.M."/>
            <person name="Hajek A.E."/>
            <person name="De Bivort B.L."/>
            <person name="Kasson M.T."/>
            <person name="De Fine Licht H.H."/>
            <person name="Stajich J.E."/>
        </authorList>
    </citation>
    <scope>NUCLEOTIDE SEQUENCE</scope>
    <source>
        <strain evidence="1">Berkeley</strain>
    </source>
</reference>